<organism evidence="2 3">
    <name type="scientific">Mycolicibacter arupensis</name>
    <dbReference type="NCBI Taxonomy" id="342002"/>
    <lineage>
        <taxon>Bacteria</taxon>
        <taxon>Bacillati</taxon>
        <taxon>Actinomycetota</taxon>
        <taxon>Actinomycetes</taxon>
        <taxon>Mycobacteriales</taxon>
        <taxon>Mycobacteriaceae</taxon>
        <taxon>Mycolicibacter</taxon>
    </lineage>
</organism>
<evidence type="ECO:0000313" key="3">
    <source>
        <dbReference type="Proteomes" id="UP000321797"/>
    </source>
</evidence>
<accession>A0A5C7Y1A3</accession>
<dbReference type="InterPro" id="IPR024559">
    <property type="entry name" value="DUF3846"/>
</dbReference>
<sequence length="182" mass="20012">MSSIVPLSTDNHQGYERDVPPESRCCATRHVPPVPLPSVAPMLDDGGMTDTRIDALILYHDASSEYPPCPYPVTPTVELYQQVVKGYIEAVHLELPDGTRAVMYMNEEGRIHALPINPLATSVARQLNRYFADPYILGDVIIVGVKGCDETDVPPAITSAVQSIHNDLRIARYGQTLRGEQS</sequence>
<reference evidence="2 3" key="1">
    <citation type="submission" date="2018-09" db="EMBL/GenBank/DDBJ databases">
        <title>Metagenome Assembled Genomes from an Advanced Water Purification Facility.</title>
        <authorList>
            <person name="Stamps B.W."/>
            <person name="Spear J.R."/>
        </authorList>
    </citation>
    <scope>NUCLEOTIDE SEQUENCE [LARGE SCALE GENOMIC DNA]</scope>
    <source>
        <strain evidence="2">Bin_29_2</strain>
    </source>
</reference>
<dbReference type="Proteomes" id="UP000321797">
    <property type="component" value="Unassembled WGS sequence"/>
</dbReference>
<evidence type="ECO:0000259" key="1">
    <source>
        <dbReference type="Pfam" id="PF12957"/>
    </source>
</evidence>
<dbReference type="AlphaFoldDB" id="A0A5C7Y1A3"/>
<dbReference type="EMBL" id="SSGD01000065">
    <property type="protein sequence ID" value="TXI55649.1"/>
    <property type="molecule type" value="Genomic_DNA"/>
</dbReference>
<proteinExistence type="predicted"/>
<feature type="domain" description="DUF3846" evidence="1">
    <location>
        <begin position="73"/>
        <end position="157"/>
    </location>
</feature>
<comment type="caution">
    <text evidence="2">The sequence shown here is derived from an EMBL/GenBank/DDBJ whole genome shotgun (WGS) entry which is preliminary data.</text>
</comment>
<evidence type="ECO:0000313" key="2">
    <source>
        <dbReference type="EMBL" id="TXI55649.1"/>
    </source>
</evidence>
<gene>
    <name evidence="2" type="ORF">E6Q54_12240</name>
</gene>
<name>A0A5C7Y1A3_9MYCO</name>
<dbReference type="Pfam" id="PF12957">
    <property type="entry name" value="DUF3846"/>
    <property type="match status" value="1"/>
</dbReference>
<protein>
    <submittedName>
        <fullName evidence="2">DUF3846 domain-containing protein</fullName>
    </submittedName>
</protein>